<sequence length="61" mass="6866">MKGRGIRIQGSGAHFNAAAQRYDGYGLWAMGFQNNNLNNLCQSVAKNNYHSWNSCNSWLKT</sequence>
<evidence type="ECO:0000313" key="1">
    <source>
        <dbReference type="EMBL" id="KPL86704.1"/>
    </source>
</evidence>
<accession>A0A0P6YT97</accession>
<evidence type="ECO:0000313" key="2">
    <source>
        <dbReference type="Proteomes" id="UP000050277"/>
    </source>
</evidence>
<dbReference type="AlphaFoldDB" id="A0A0P6YT97"/>
<name>A0A0P6YT97_9CHLR</name>
<protein>
    <submittedName>
        <fullName evidence="1">Uncharacterized protein</fullName>
    </submittedName>
</protein>
<dbReference type="EMBL" id="LGKP01000021">
    <property type="protein sequence ID" value="KPL86704.1"/>
    <property type="molecule type" value="Genomic_DNA"/>
</dbReference>
<organism evidence="1 2">
    <name type="scientific">Herpetosiphon geysericola</name>
    <dbReference type="NCBI Taxonomy" id="70996"/>
    <lineage>
        <taxon>Bacteria</taxon>
        <taxon>Bacillati</taxon>
        <taxon>Chloroflexota</taxon>
        <taxon>Chloroflexia</taxon>
        <taxon>Herpetosiphonales</taxon>
        <taxon>Herpetosiphonaceae</taxon>
        <taxon>Herpetosiphon</taxon>
    </lineage>
</organism>
<reference evidence="1 2" key="1">
    <citation type="submission" date="2015-07" db="EMBL/GenBank/DDBJ databases">
        <title>Whole genome sequence of Herpetosiphon geysericola DSM 7119.</title>
        <authorList>
            <person name="Hemp J."/>
            <person name="Ward L.M."/>
            <person name="Pace L.A."/>
            <person name="Fischer W.W."/>
        </authorList>
    </citation>
    <scope>NUCLEOTIDE SEQUENCE [LARGE SCALE GENOMIC DNA]</scope>
    <source>
        <strain evidence="1 2">DSM 7119</strain>
    </source>
</reference>
<dbReference type="Proteomes" id="UP000050277">
    <property type="component" value="Unassembled WGS sequence"/>
</dbReference>
<keyword evidence="2" id="KW-1185">Reference proteome</keyword>
<gene>
    <name evidence="1" type="ORF">SE18_12040</name>
</gene>
<proteinExistence type="predicted"/>
<comment type="caution">
    <text evidence="1">The sequence shown here is derived from an EMBL/GenBank/DDBJ whole genome shotgun (WGS) entry which is preliminary data.</text>
</comment>